<keyword evidence="3" id="KW-1185">Reference proteome</keyword>
<feature type="region of interest" description="Disordered" evidence="1">
    <location>
        <begin position="1"/>
        <end position="20"/>
    </location>
</feature>
<dbReference type="eggNOG" id="arCOG11551">
    <property type="taxonomic scope" value="Archaea"/>
</dbReference>
<dbReference type="PATRIC" id="fig|1227494.3.peg.2265"/>
<accession>L9ZIA9</accession>
<proteinExistence type="predicted"/>
<evidence type="ECO:0000256" key="1">
    <source>
        <dbReference type="SAM" id="MobiDB-lite"/>
    </source>
</evidence>
<comment type="caution">
    <text evidence="2">The sequence shown here is derived from an EMBL/GenBank/DDBJ whole genome shotgun (WGS) entry which is preliminary data.</text>
</comment>
<feature type="compositionally biased region" description="Basic and acidic residues" evidence="1">
    <location>
        <begin position="1"/>
        <end position="14"/>
    </location>
</feature>
<organism evidence="2 3">
    <name type="scientific">Natrinema altunense (strain JCM 12890 / CGMCC 1.3731 / AJ2)</name>
    <dbReference type="NCBI Taxonomy" id="1227494"/>
    <lineage>
        <taxon>Archaea</taxon>
        <taxon>Methanobacteriati</taxon>
        <taxon>Methanobacteriota</taxon>
        <taxon>Stenosarchaea group</taxon>
        <taxon>Halobacteria</taxon>
        <taxon>Halobacteriales</taxon>
        <taxon>Natrialbaceae</taxon>
        <taxon>Natrinema</taxon>
    </lineage>
</organism>
<dbReference type="AlphaFoldDB" id="L9ZIA9"/>
<reference evidence="2 3" key="1">
    <citation type="journal article" date="2014" name="PLoS Genet.">
        <title>Phylogenetically driven sequencing of extremely halophilic archaea reveals strategies for static and dynamic osmo-response.</title>
        <authorList>
            <person name="Becker E.A."/>
            <person name="Seitzer P.M."/>
            <person name="Tritt A."/>
            <person name="Larsen D."/>
            <person name="Krusor M."/>
            <person name="Yao A.I."/>
            <person name="Wu D."/>
            <person name="Madern D."/>
            <person name="Eisen J.A."/>
            <person name="Darling A.E."/>
            <person name="Facciotti M.T."/>
        </authorList>
    </citation>
    <scope>NUCLEOTIDE SEQUENCE [LARGE SCALE GENOMIC DNA]</scope>
    <source>
        <strain evidence="2 3">JCM 12890</strain>
    </source>
</reference>
<dbReference type="EMBL" id="AOIK01000029">
    <property type="protein sequence ID" value="ELY85786.1"/>
    <property type="molecule type" value="Genomic_DNA"/>
</dbReference>
<evidence type="ECO:0000313" key="2">
    <source>
        <dbReference type="EMBL" id="ELY85786.1"/>
    </source>
</evidence>
<name>L9ZIA9_NATA2</name>
<evidence type="ECO:0000313" key="3">
    <source>
        <dbReference type="Proteomes" id="UP000011511"/>
    </source>
</evidence>
<sequence length="102" mass="11744">MKESDPNARKRTDPRPAYIELGDDTDGAFHVYRTTDETIHVVQDRQRVQKVVLNGRSVDEYVRFVRDEVEGCDWEARRYVADDEDPFAAFVDQIVDAPEVAA</sequence>
<dbReference type="Proteomes" id="UP000011511">
    <property type="component" value="Unassembled WGS sequence"/>
</dbReference>
<gene>
    <name evidence="2" type="ORF">C485_11313</name>
</gene>
<protein>
    <submittedName>
        <fullName evidence="2">Uncharacterized protein</fullName>
    </submittedName>
</protein>
<dbReference type="RefSeq" id="WP_007109539.1">
    <property type="nucleotide sequence ID" value="NZ_AOIK01000029.1"/>
</dbReference>